<evidence type="ECO:0000313" key="2">
    <source>
        <dbReference type="EMBL" id="CAK0797073.1"/>
    </source>
</evidence>
<gene>
    <name evidence="2" type="ORF">PCOR1329_LOCUS6256</name>
</gene>
<dbReference type="EMBL" id="CAUYUJ010001670">
    <property type="protein sequence ID" value="CAK0797073.1"/>
    <property type="molecule type" value="Genomic_DNA"/>
</dbReference>
<dbReference type="CDD" id="cd00590">
    <property type="entry name" value="RRM_SF"/>
    <property type="match status" value="1"/>
</dbReference>
<feature type="region of interest" description="Disordered" evidence="1">
    <location>
        <begin position="377"/>
        <end position="446"/>
    </location>
</feature>
<feature type="compositionally biased region" description="Low complexity" evidence="1">
    <location>
        <begin position="13"/>
        <end position="24"/>
    </location>
</feature>
<dbReference type="SUPFAM" id="SSF54928">
    <property type="entry name" value="RNA-binding domain, RBD"/>
    <property type="match status" value="1"/>
</dbReference>
<dbReference type="InterPro" id="IPR035979">
    <property type="entry name" value="RBD_domain_sf"/>
</dbReference>
<feature type="region of interest" description="Disordered" evidence="1">
    <location>
        <begin position="1"/>
        <end position="24"/>
    </location>
</feature>
<feature type="compositionally biased region" description="Low complexity" evidence="1">
    <location>
        <begin position="741"/>
        <end position="756"/>
    </location>
</feature>
<proteinExistence type="predicted"/>
<keyword evidence="3" id="KW-1185">Reference proteome</keyword>
<name>A0ABN9PZ72_9DINO</name>
<accession>A0ABN9PZ72</accession>
<reference evidence="2" key="1">
    <citation type="submission" date="2023-10" db="EMBL/GenBank/DDBJ databases">
        <authorList>
            <person name="Chen Y."/>
            <person name="Shah S."/>
            <person name="Dougan E. K."/>
            <person name="Thang M."/>
            <person name="Chan C."/>
        </authorList>
    </citation>
    <scope>NUCLEOTIDE SEQUENCE [LARGE SCALE GENOMIC DNA]</scope>
</reference>
<sequence length="756" mass="81075">MAQTLPEYSKPASSPGSQSLQQTLQPTSGAFKTLQTGTHELFNFDELFTHGRTGGGRCSLALGHASDHVALAAALLGWAEACGQGGEARGAAFVARHSLNSEVLDMGVKLLYGLVDWMVERGGEEAYGFDGVGTGPCALDERGLALFKLALCASFSPQCVRVTDGVHTDRGEEAVFHSSSVNFAFDSIGDEDDPSQGQWAIFSNSMRLAKLNLMESTILDDAYVILGAQCAVFQPSDAGPAAGGEVDLWLDGWTVRADAAVAAEAGRLRSELSTALNDALEVDERQAAAMIDSATLEALAGFLTRGCRLARARAWRQPRAPERDRCSAMVRGLPESVFPSDLEGLFEPFGHVVDVHMPQQDDEAEASVARLGAAESTLHPEAIGPARDKDLQNTGPQDRPNLPLDGLSTLGRSEADSVDTSCELQPSPRALLRSSVASPENDRQRHQRFIRKSAMRMAVMSDGKSHEERTRSLQDKQELIDILAEKGGGSFLRGWRQHLDADGTLEVRFAAFCQAAAQIAWSGDVYMLLGGDQDVSSLTLDELCPSSGALVRRLKRWVKDKFGSTAELHKACEKASDAQGAGQVTREGFVTTVITSGFSASVADMSEVFDMCDVDNAESIQASSLIFLEEDDEVRDELLAKSRITSLQEWRYRRRSTGVRRARQAPCVPPPSVGSEAVAGEHFREAALRGVPQALRQAAGGGQEAEVCEGGVLEVRPLDVRQRDQVLPPPSGRGPGQPVYAHPGAAALPHGASQRG</sequence>
<feature type="region of interest" description="Disordered" evidence="1">
    <location>
        <begin position="724"/>
        <end position="756"/>
    </location>
</feature>
<comment type="caution">
    <text evidence="2">The sequence shown here is derived from an EMBL/GenBank/DDBJ whole genome shotgun (WGS) entry which is preliminary data.</text>
</comment>
<dbReference type="Proteomes" id="UP001189429">
    <property type="component" value="Unassembled WGS sequence"/>
</dbReference>
<evidence type="ECO:0000313" key="3">
    <source>
        <dbReference type="Proteomes" id="UP001189429"/>
    </source>
</evidence>
<protein>
    <submittedName>
        <fullName evidence="2">Uncharacterized protein</fullName>
    </submittedName>
</protein>
<evidence type="ECO:0000256" key="1">
    <source>
        <dbReference type="SAM" id="MobiDB-lite"/>
    </source>
</evidence>
<organism evidence="2 3">
    <name type="scientific">Prorocentrum cordatum</name>
    <dbReference type="NCBI Taxonomy" id="2364126"/>
    <lineage>
        <taxon>Eukaryota</taxon>
        <taxon>Sar</taxon>
        <taxon>Alveolata</taxon>
        <taxon>Dinophyceae</taxon>
        <taxon>Prorocentrales</taxon>
        <taxon>Prorocentraceae</taxon>
        <taxon>Prorocentrum</taxon>
    </lineage>
</organism>